<evidence type="ECO:0000256" key="5">
    <source>
        <dbReference type="ARBA" id="ARBA00022692"/>
    </source>
</evidence>
<sequence length="507" mass="57045">MANLNQEMDLKYVKSLLKKKNESQPKPRQRALVMVLGDIGHSPRMQYHVSSLVKEGFDVDFVGFRHSEPRAEILKSPAVEIKVLSDVPAALRGFPRLLYYPIKVVWLVLSLLWTMWNLQSPDLILIQNPPTIPVVFCAFLANYYWQAAVVVDWHNYSHTILAMNLKRRGLLQRFLLAASELAEKVAAQYSDLNLCVTKAMAADMKRRWNANATTLYDRPPDDFGTFDSMEGRHFLFMKLGGVSSAFRSEDVTSTGTETAFTKKDLGKGVSLKANRPVLLVSSTSWTEDEDFGLLFDALKLYDDTARKSPEKYPKILLVVTGKGPLKDFYMSRVKQEPLETVAITSFWLETADYPRLLGSADLGVCLHFSSSSLDLPMKVVDMFGCGIPVCAVKYDCIEELVQPNSNGLLFTSPDELCQQFLTLLAGFPNTKSNLLARLKAEVQTFRQTSWHSNWMNVAEPVLTAAVERRKRNVVPSRQRLAYALLGLALLIVPFVLSFQLLGSVFGR</sequence>
<dbReference type="PANTHER" id="PTHR13036:SF0">
    <property type="entry name" value="CHITOBIOSYLDIPHOSPHODOLICHOL BETA-MANNOSYLTRANSFERASE"/>
    <property type="match status" value="1"/>
</dbReference>
<evidence type="ECO:0000256" key="4">
    <source>
        <dbReference type="ARBA" id="ARBA00022679"/>
    </source>
</evidence>
<keyword evidence="7 9" id="KW-1133">Transmembrane helix</keyword>
<dbReference type="InterPro" id="IPR028098">
    <property type="entry name" value="Glyco_trans_4-like_N"/>
</dbReference>
<reference evidence="12" key="1">
    <citation type="submission" date="2017-01" db="EMBL/GenBank/DDBJ databases">
        <title>Comparative genomics of anhydrobiosis in the tardigrade Hypsibius dujardini.</title>
        <authorList>
            <person name="Yoshida Y."/>
            <person name="Koutsovoulos G."/>
            <person name="Laetsch D."/>
            <person name="Stevens L."/>
            <person name="Kumar S."/>
            <person name="Horikawa D."/>
            <person name="Ishino K."/>
            <person name="Komine S."/>
            <person name="Tomita M."/>
            <person name="Blaxter M."/>
            <person name="Arakawa K."/>
        </authorList>
    </citation>
    <scope>NUCLEOTIDE SEQUENCE [LARGE SCALE GENOMIC DNA]</scope>
    <source>
        <strain evidence="12">Z151</strain>
    </source>
</reference>
<keyword evidence="4" id="KW-0808">Transferase</keyword>
<keyword evidence="12" id="KW-1185">Reference proteome</keyword>
<keyword evidence="5 9" id="KW-0812">Transmembrane</keyword>
<gene>
    <name evidence="11" type="ORF">BV898_06361</name>
</gene>
<keyword evidence="6" id="KW-0256">Endoplasmic reticulum</keyword>
<dbReference type="OrthoDB" id="614844at2759"/>
<dbReference type="Proteomes" id="UP000192578">
    <property type="component" value="Unassembled WGS sequence"/>
</dbReference>
<feature type="transmembrane region" description="Helical" evidence="9">
    <location>
        <begin position="97"/>
        <end position="116"/>
    </location>
</feature>
<evidence type="ECO:0000256" key="2">
    <source>
        <dbReference type="ARBA" id="ARBA00004922"/>
    </source>
</evidence>
<feature type="transmembrane region" description="Helical" evidence="9">
    <location>
        <begin position="131"/>
        <end position="151"/>
    </location>
</feature>
<dbReference type="SUPFAM" id="SSF53756">
    <property type="entry name" value="UDP-Glycosyltransferase/glycogen phosphorylase"/>
    <property type="match status" value="1"/>
</dbReference>
<dbReference type="AlphaFoldDB" id="A0A1W0WWM5"/>
<keyword evidence="3" id="KW-0328">Glycosyltransferase</keyword>
<dbReference type="GO" id="GO:0005789">
    <property type="term" value="C:endoplasmic reticulum membrane"/>
    <property type="evidence" value="ECO:0007669"/>
    <property type="project" value="UniProtKB-SubCell"/>
</dbReference>
<organism evidence="11 12">
    <name type="scientific">Hypsibius exemplaris</name>
    <name type="common">Freshwater tardigrade</name>
    <dbReference type="NCBI Taxonomy" id="2072580"/>
    <lineage>
        <taxon>Eukaryota</taxon>
        <taxon>Metazoa</taxon>
        <taxon>Ecdysozoa</taxon>
        <taxon>Tardigrada</taxon>
        <taxon>Eutardigrada</taxon>
        <taxon>Parachela</taxon>
        <taxon>Hypsibioidea</taxon>
        <taxon>Hypsibiidae</taxon>
        <taxon>Hypsibius</taxon>
    </lineage>
</organism>
<evidence type="ECO:0000256" key="6">
    <source>
        <dbReference type="ARBA" id="ARBA00022824"/>
    </source>
</evidence>
<dbReference type="EMBL" id="MTYJ01000037">
    <property type="protein sequence ID" value="OQV19587.1"/>
    <property type="molecule type" value="Genomic_DNA"/>
</dbReference>
<feature type="domain" description="Glycosyltransferase subfamily 4-like N-terminal" evidence="10">
    <location>
        <begin position="42"/>
        <end position="211"/>
    </location>
</feature>
<feature type="transmembrane region" description="Helical" evidence="9">
    <location>
        <begin position="480"/>
        <end position="501"/>
    </location>
</feature>
<comment type="pathway">
    <text evidence="2">Protein modification; protein glycosylation.</text>
</comment>
<dbReference type="Pfam" id="PF13692">
    <property type="entry name" value="Glyco_trans_1_4"/>
    <property type="match status" value="1"/>
</dbReference>
<evidence type="ECO:0000256" key="7">
    <source>
        <dbReference type="ARBA" id="ARBA00022989"/>
    </source>
</evidence>
<evidence type="ECO:0000313" key="12">
    <source>
        <dbReference type="Proteomes" id="UP000192578"/>
    </source>
</evidence>
<comment type="subcellular location">
    <subcellularLocation>
        <location evidence="1">Endoplasmic reticulum membrane</location>
        <topology evidence="1">Single-pass membrane protein</topology>
    </subcellularLocation>
</comment>
<name>A0A1W0WWM5_HYPEX</name>
<protein>
    <submittedName>
        <fullName evidence="11">UDP-glycosyltransferase TURAN</fullName>
    </submittedName>
</protein>
<evidence type="ECO:0000256" key="3">
    <source>
        <dbReference type="ARBA" id="ARBA00022676"/>
    </source>
</evidence>
<evidence type="ECO:0000256" key="9">
    <source>
        <dbReference type="SAM" id="Phobius"/>
    </source>
</evidence>
<dbReference type="InterPro" id="IPR026051">
    <property type="entry name" value="ALG1-like"/>
</dbReference>
<proteinExistence type="predicted"/>
<dbReference type="PANTHER" id="PTHR13036">
    <property type="entry name" value="BETA1,4 MANNOSYLTRANSFERASE"/>
    <property type="match status" value="1"/>
</dbReference>
<accession>A0A1W0WWM5</accession>
<dbReference type="GO" id="GO:0000030">
    <property type="term" value="F:mannosyltransferase activity"/>
    <property type="evidence" value="ECO:0007669"/>
    <property type="project" value="InterPro"/>
</dbReference>
<keyword evidence="8 9" id="KW-0472">Membrane</keyword>
<evidence type="ECO:0000256" key="1">
    <source>
        <dbReference type="ARBA" id="ARBA00004389"/>
    </source>
</evidence>
<dbReference type="Pfam" id="PF13579">
    <property type="entry name" value="Glyco_trans_4_4"/>
    <property type="match status" value="1"/>
</dbReference>
<comment type="caution">
    <text evidence="11">The sequence shown here is derived from an EMBL/GenBank/DDBJ whole genome shotgun (WGS) entry which is preliminary data.</text>
</comment>
<evidence type="ECO:0000256" key="8">
    <source>
        <dbReference type="ARBA" id="ARBA00023136"/>
    </source>
</evidence>
<dbReference type="Gene3D" id="3.40.50.2000">
    <property type="entry name" value="Glycogen Phosphorylase B"/>
    <property type="match status" value="2"/>
</dbReference>
<evidence type="ECO:0000259" key="10">
    <source>
        <dbReference type="Pfam" id="PF13579"/>
    </source>
</evidence>
<evidence type="ECO:0000313" key="11">
    <source>
        <dbReference type="EMBL" id="OQV19587.1"/>
    </source>
</evidence>